<evidence type="ECO:0000313" key="2">
    <source>
        <dbReference type="Proteomes" id="UP001434883"/>
    </source>
</evidence>
<accession>A0ABV0RUU8</accession>
<gene>
    <name evidence="1" type="ORF">XENOCAPTIV_014840</name>
</gene>
<feature type="non-terminal residue" evidence="1">
    <location>
        <position position="1"/>
    </location>
</feature>
<keyword evidence="2" id="KW-1185">Reference proteome</keyword>
<evidence type="ECO:0000313" key="1">
    <source>
        <dbReference type="EMBL" id="MEQ2211754.1"/>
    </source>
</evidence>
<name>A0ABV0RUU8_9TELE</name>
<organism evidence="1 2">
    <name type="scientific">Xenoophorus captivus</name>
    <dbReference type="NCBI Taxonomy" id="1517983"/>
    <lineage>
        <taxon>Eukaryota</taxon>
        <taxon>Metazoa</taxon>
        <taxon>Chordata</taxon>
        <taxon>Craniata</taxon>
        <taxon>Vertebrata</taxon>
        <taxon>Euteleostomi</taxon>
        <taxon>Actinopterygii</taxon>
        <taxon>Neopterygii</taxon>
        <taxon>Teleostei</taxon>
        <taxon>Neoteleostei</taxon>
        <taxon>Acanthomorphata</taxon>
        <taxon>Ovalentaria</taxon>
        <taxon>Atherinomorphae</taxon>
        <taxon>Cyprinodontiformes</taxon>
        <taxon>Goodeidae</taxon>
        <taxon>Xenoophorus</taxon>
    </lineage>
</organism>
<reference evidence="1 2" key="1">
    <citation type="submission" date="2021-06" db="EMBL/GenBank/DDBJ databases">
        <authorList>
            <person name="Palmer J.M."/>
        </authorList>
    </citation>
    <scope>NUCLEOTIDE SEQUENCE [LARGE SCALE GENOMIC DNA]</scope>
    <source>
        <strain evidence="1 2">XC_2019</strain>
        <tissue evidence="1">Muscle</tissue>
    </source>
</reference>
<comment type="caution">
    <text evidence="1">The sequence shown here is derived from an EMBL/GenBank/DDBJ whole genome shotgun (WGS) entry which is preliminary data.</text>
</comment>
<sequence>HLTDGGQLEQIFFIIPTTWFFFIPACRTSGLGQNFLSELSWRRKQHLHKVKSAAQFKQLSDYQPLVCQINNVFTSHHPGPRNWINCCRSVRHPDLSGSEHLLFWLRLSSFVGTDVLQMFCLC</sequence>
<dbReference type="Proteomes" id="UP001434883">
    <property type="component" value="Unassembled WGS sequence"/>
</dbReference>
<protein>
    <submittedName>
        <fullName evidence="1">Uncharacterized protein</fullName>
    </submittedName>
</protein>
<dbReference type="EMBL" id="JAHRIN010059122">
    <property type="protein sequence ID" value="MEQ2211754.1"/>
    <property type="molecule type" value="Genomic_DNA"/>
</dbReference>
<proteinExistence type="predicted"/>